<dbReference type="PANTHER" id="PTHR26451:SF860">
    <property type="entry name" value="ODORANT RECEPTOR-RELATED"/>
    <property type="match status" value="1"/>
</dbReference>
<dbReference type="InterPro" id="IPR052921">
    <property type="entry name" value="GPCR1_Superfamily_Member"/>
</dbReference>
<comment type="subcellular location">
    <subcellularLocation>
        <location evidence="1">Membrane</location>
    </subcellularLocation>
</comment>
<organism evidence="7 8">
    <name type="scientific">Cirrhinus molitorella</name>
    <name type="common">mud carp</name>
    <dbReference type="NCBI Taxonomy" id="172907"/>
    <lineage>
        <taxon>Eukaryota</taxon>
        <taxon>Metazoa</taxon>
        <taxon>Chordata</taxon>
        <taxon>Craniata</taxon>
        <taxon>Vertebrata</taxon>
        <taxon>Euteleostomi</taxon>
        <taxon>Actinopterygii</taxon>
        <taxon>Neopterygii</taxon>
        <taxon>Teleostei</taxon>
        <taxon>Ostariophysi</taxon>
        <taxon>Cypriniformes</taxon>
        <taxon>Cyprinidae</taxon>
        <taxon>Labeoninae</taxon>
        <taxon>Labeonini</taxon>
        <taxon>Cirrhinus</taxon>
    </lineage>
</organism>
<comment type="caution">
    <text evidence="7">The sequence shown here is derived from an EMBL/GenBank/DDBJ whole genome shotgun (WGS) entry which is preliminary data.</text>
</comment>
<dbReference type="InterPro" id="IPR017452">
    <property type="entry name" value="GPCR_Rhodpsn_7TM"/>
</dbReference>
<protein>
    <recommendedName>
        <fullName evidence="6">G-protein coupled receptors family 1 profile domain-containing protein</fullName>
    </recommendedName>
</protein>
<evidence type="ECO:0000256" key="4">
    <source>
        <dbReference type="ARBA" id="ARBA00023136"/>
    </source>
</evidence>
<dbReference type="PROSITE" id="PS50262">
    <property type="entry name" value="G_PROTEIN_RECEP_F1_2"/>
    <property type="match status" value="1"/>
</dbReference>
<keyword evidence="4 5" id="KW-0472">Membrane</keyword>
<dbReference type="EMBL" id="JAYMGO010000021">
    <property type="protein sequence ID" value="KAL1253017.1"/>
    <property type="molecule type" value="Genomic_DNA"/>
</dbReference>
<evidence type="ECO:0000313" key="7">
    <source>
        <dbReference type="EMBL" id="KAL1253017.1"/>
    </source>
</evidence>
<dbReference type="Gene3D" id="1.20.1070.10">
    <property type="entry name" value="Rhodopsin 7-helix transmembrane proteins"/>
    <property type="match status" value="1"/>
</dbReference>
<gene>
    <name evidence="7" type="ORF">QQF64_017710</name>
</gene>
<accession>A0ABR3LN23</accession>
<feature type="transmembrane region" description="Helical" evidence="5">
    <location>
        <begin position="24"/>
        <end position="47"/>
    </location>
</feature>
<evidence type="ECO:0000256" key="1">
    <source>
        <dbReference type="ARBA" id="ARBA00004370"/>
    </source>
</evidence>
<evidence type="ECO:0000259" key="6">
    <source>
        <dbReference type="PROSITE" id="PS50262"/>
    </source>
</evidence>
<dbReference type="PANTHER" id="PTHR26451">
    <property type="entry name" value="G_PROTEIN_RECEP_F1_2 DOMAIN-CONTAINING PROTEIN"/>
    <property type="match status" value="1"/>
</dbReference>
<evidence type="ECO:0000256" key="5">
    <source>
        <dbReference type="SAM" id="Phobius"/>
    </source>
</evidence>
<dbReference type="Proteomes" id="UP001558613">
    <property type="component" value="Unassembled WGS sequence"/>
</dbReference>
<keyword evidence="8" id="KW-1185">Reference proteome</keyword>
<keyword evidence="2 5" id="KW-0812">Transmembrane</keyword>
<sequence>MAFDRYLAICRPLYYHTVMTTITVWRLVTFVWMFPCCTAILMILMTLRFPICMNQIDKLYCETWVLERLACRVDTAQFVLSGILTCAINALVCFVFLSYIKILIACERRSGAGGGMEDQVHVEVEDLGTEAGVHTVTDQTRTQINLWELAASNRSVSGAVFHRISVDEHCIRNENDPNTY</sequence>
<proteinExistence type="predicted"/>
<dbReference type="InterPro" id="IPR000276">
    <property type="entry name" value="GPCR_Rhodpsn"/>
</dbReference>
<feature type="transmembrane region" description="Helical" evidence="5">
    <location>
        <begin position="78"/>
        <end position="100"/>
    </location>
</feature>
<dbReference type="Pfam" id="PF00001">
    <property type="entry name" value="7tm_1"/>
    <property type="match status" value="1"/>
</dbReference>
<evidence type="ECO:0000256" key="3">
    <source>
        <dbReference type="ARBA" id="ARBA00022989"/>
    </source>
</evidence>
<name>A0ABR3LN23_9TELE</name>
<dbReference type="SUPFAM" id="SSF81321">
    <property type="entry name" value="Family A G protein-coupled receptor-like"/>
    <property type="match status" value="1"/>
</dbReference>
<evidence type="ECO:0000313" key="8">
    <source>
        <dbReference type="Proteomes" id="UP001558613"/>
    </source>
</evidence>
<feature type="domain" description="G-protein coupled receptors family 1 profile" evidence="6">
    <location>
        <begin position="1"/>
        <end position="103"/>
    </location>
</feature>
<keyword evidence="3 5" id="KW-1133">Transmembrane helix</keyword>
<reference evidence="7 8" key="1">
    <citation type="submission" date="2023-09" db="EMBL/GenBank/DDBJ databases">
        <authorList>
            <person name="Wang M."/>
        </authorList>
    </citation>
    <scope>NUCLEOTIDE SEQUENCE [LARGE SCALE GENOMIC DNA]</scope>
    <source>
        <strain evidence="7">GT-2023</strain>
        <tissue evidence="7">Liver</tissue>
    </source>
</reference>
<evidence type="ECO:0000256" key="2">
    <source>
        <dbReference type="ARBA" id="ARBA00022692"/>
    </source>
</evidence>